<gene>
    <name evidence="2" type="ORF">FEG63_23835</name>
</gene>
<dbReference type="EMBL" id="VBSB01000017">
    <property type="protein sequence ID" value="NTY62572.1"/>
    <property type="molecule type" value="Genomic_DNA"/>
</dbReference>
<reference evidence="2 3" key="1">
    <citation type="submission" date="2019-05" db="EMBL/GenBank/DDBJ databases">
        <title>Mycolicibacterium sphagni ENV482 genome assembly.</title>
        <authorList>
            <person name="Chen W."/>
            <person name="Faulkner N.W."/>
            <person name="Hyman M.R."/>
        </authorList>
    </citation>
    <scope>NUCLEOTIDE SEQUENCE [LARGE SCALE GENOMIC DNA]</scope>
    <source>
        <strain evidence="2 3">ENV482</strain>
    </source>
</reference>
<protein>
    <submittedName>
        <fullName evidence="2">Uncharacterized protein</fullName>
    </submittedName>
</protein>
<keyword evidence="3" id="KW-1185">Reference proteome</keyword>
<evidence type="ECO:0000256" key="1">
    <source>
        <dbReference type="SAM" id="MobiDB-lite"/>
    </source>
</evidence>
<sequence>MDREDDVLSNCLPVTRGVRTRLLAVLADAYPDALVTNDVQRQLRVKFGCNHRYRRDNDDPQHVPASIPHDCKFGDDCPGLCWYAQAYPQLRRLTAFGVVEWYPARTGGQPASWRLADPDTDDTPTAPPDDPHTVEVVDLDVPISPR</sequence>
<dbReference type="Proteomes" id="UP000708347">
    <property type="component" value="Unassembled WGS sequence"/>
</dbReference>
<evidence type="ECO:0000313" key="2">
    <source>
        <dbReference type="EMBL" id="NTY62572.1"/>
    </source>
</evidence>
<dbReference type="RefSeq" id="WP_174400286.1">
    <property type="nucleotide sequence ID" value="NZ_VBSB01000017.1"/>
</dbReference>
<evidence type="ECO:0000313" key="3">
    <source>
        <dbReference type="Proteomes" id="UP000708347"/>
    </source>
</evidence>
<feature type="region of interest" description="Disordered" evidence="1">
    <location>
        <begin position="106"/>
        <end position="146"/>
    </location>
</feature>
<comment type="caution">
    <text evidence="2">The sequence shown here is derived from an EMBL/GenBank/DDBJ whole genome shotgun (WGS) entry which is preliminary data.</text>
</comment>
<accession>A0ABX2K0S2</accession>
<proteinExistence type="predicted"/>
<name>A0ABX2K0S2_9MYCO</name>
<organism evidence="2 3">
    <name type="scientific">Mycolicibacterium sphagni</name>
    <dbReference type="NCBI Taxonomy" id="1786"/>
    <lineage>
        <taxon>Bacteria</taxon>
        <taxon>Bacillati</taxon>
        <taxon>Actinomycetota</taxon>
        <taxon>Actinomycetes</taxon>
        <taxon>Mycobacteriales</taxon>
        <taxon>Mycobacteriaceae</taxon>
        <taxon>Mycolicibacterium</taxon>
    </lineage>
</organism>